<gene>
    <name evidence="2" type="ORF">CLV43_105462</name>
</gene>
<accession>A0A2T0T7T0</accession>
<dbReference type="AlphaFoldDB" id="A0A2T0T7T0"/>
<reference evidence="2 3" key="1">
    <citation type="submission" date="2018-03" db="EMBL/GenBank/DDBJ databases">
        <title>Genomic Encyclopedia of Archaeal and Bacterial Type Strains, Phase II (KMG-II): from individual species to whole genera.</title>
        <authorList>
            <person name="Goeker M."/>
        </authorList>
    </citation>
    <scope>NUCLEOTIDE SEQUENCE [LARGE SCALE GENOMIC DNA]</scope>
    <source>
        <strain evidence="2 3">DSM 44720</strain>
    </source>
</reference>
<dbReference type="SUPFAM" id="SSF53041">
    <property type="entry name" value="Resolvase-like"/>
    <property type="match status" value="1"/>
</dbReference>
<feature type="domain" description="Recombinase" evidence="1">
    <location>
        <begin position="195"/>
        <end position="351"/>
    </location>
</feature>
<dbReference type="PANTHER" id="PTHR30461:SF23">
    <property type="entry name" value="DNA RECOMBINASE-RELATED"/>
    <property type="match status" value="1"/>
</dbReference>
<dbReference type="PANTHER" id="PTHR30461">
    <property type="entry name" value="DNA-INVERTASE FROM LAMBDOID PROPHAGE"/>
    <property type="match status" value="1"/>
</dbReference>
<comment type="caution">
    <text evidence="2">The sequence shown here is derived from an EMBL/GenBank/DDBJ whole genome shotgun (WGS) entry which is preliminary data.</text>
</comment>
<evidence type="ECO:0000259" key="1">
    <source>
        <dbReference type="PROSITE" id="PS51737"/>
    </source>
</evidence>
<dbReference type="Gene3D" id="3.40.50.1390">
    <property type="entry name" value="Resolvase, N-terminal catalytic domain"/>
    <property type="match status" value="1"/>
</dbReference>
<keyword evidence="3" id="KW-1185">Reference proteome</keyword>
<proteinExistence type="predicted"/>
<evidence type="ECO:0000313" key="2">
    <source>
        <dbReference type="EMBL" id="PRY41704.1"/>
    </source>
</evidence>
<dbReference type="Pfam" id="PF13408">
    <property type="entry name" value="Zn_ribbon_recom"/>
    <property type="match status" value="1"/>
</dbReference>
<dbReference type="InterPro" id="IPR025827">
    <property type="entry name" value="Zn_ribbon_recom_dom"/>
</dbReference>
<dbReference type="InterPro" id="IPR011109">
    <property type="entry name" value="DNA_bind_recombinase_dom"/>
</dbReference>
<dbReference type="PROSITE" id="PS51737">
    <property type="entry name" value="RECOMBINASE_DNA_BIND"/>
    <property type="match status" value="1"/>
</dbReference>
<dbReference type="GO" id="GO:0003677">
    <property type="term" value="F:DNA binding"/>
    <property type="evidence" value="ECO:0007669"/>
    <property type="project" value="InterPro"/>
</dbReference>
<name>A0A2T0T7T0_9PSEU</name>
<dbReference type="Pfam" id="PF07508">
    <property type="entry name" value="Recombinase"/>
    <property type="match status" value="1"/>
</dbReference>
<dbReference type="Gene3D" id="3.90.1750.20">
    <property type="entry name" value="Putative Large Serine Recombinase, Chain B, Domain 2"/>
    <property type="match status" value="1"/>
</dbReference>
<dbReference type="InterPro" id="IPR038109">
    <property type="entry name" value="DNA_bind_recomb_sf"/>
</dbReference>
<evidence type="ECO:0000313" key="3">
    <source>
        <dbReference type="Proteomes" id="UP000239494"/>
    </source>
</evidence>
<dbReference type="InterPro" id="IPR006119">
    <property type="entry name" value="Resolv_N"/>
</dbReference>
<protein>
    <submittedName>
        <fullName evidence="2">Resolvase-like protein</fullName>
    </submittedName>
</protein>
<dbReference type="InterPro" id="IPR050639">
    <property type="entry name" value="SSR_resolvase"/>
</dbReference>
<dbReference type="EMBL" id="PVTF01000005">
    <property type="protein sequence ID" value="PRY41704.1"/>
    <property type="molecule type" value="Genomic_DNA"/>
</dbReference>
<dbReference type="SMART" id="SM00857">
    <property type="entry name" value="Resolvase"/>
    <property type="match status" value="1"/>
</dbReference>
<dbReference type="OrthoDB" id="3372479at2"/>
<dbReference type="GO" id="GO:0000150">
    <property type="term" value="F:DNA strand exchange activity"/>
    <property type="evidence" value="ECO:0007669"/>
    <property type="project" value="InterPro"/>
</dbReference>
<organism evidence="2 3">
    <name type="scientific">Umezawaea tangerina</name>
    <dbReference type="NCBI Taxonomy" id="84725"/>
    <lineage>
        <taxon>Bacteria</taxon>
        <taxon>Bacillati</taxon>
        <taxon>Actinomycetota</taxon>
        <taxon>Actinomycetes</taxon>
        <taxon>Pseudonocardiales</taxon>
        <taxon>Pseudonocardiaceae</taxon>
        <taxon>Umezawaea</taxon>
    </lineage>
</organism>
<dbReference type="InterPro" id="IPR036162">
    <property type="entry name" value="Resolvase-like_N_sf"/>
</dbReference>
<sequence length="457" mass="51625">MTTALYDDHAFSSWIGRDTPKTRRRASHRAPDGLRFAFYGRASTVEHQDPATSEGWQREAAEHLVAGHGRIVASYFDVGSSRRLPWRHRPHAAELLAALADPDRGFDAIVVGEYERAFAADQFQRMAPLFRRHGIQIWLPEANGPVDPGSLMHQALMNVLGAQSHREVLRARHRALAAMRIQVANQGRYLGGRPPYGYQLVDAGPHPNQADSKWGRRLRRLAEDPETARHVRWMFTERRSGRSVAGIARALNEKNVPCPSTVAPARNAHRSGVLWTVRSVATILENPRYTGWQVWNRHSADHDASTDRRKVVHQRTIRQDWVVSKQRTHAALVSEQDFVAVQGMRSARPTGDGSIRTYHLSGLLRCGVCDRRMDSHWVHGHAGYRCRHGHSSSRTRTPDTPLPLYLREELLITRIGVHLARDDHEDRPTPAEIATFLHVNAMTVTCYTDRIAIGSQP</sequence>
<dbReference type="RefSeq" id="WP_106188692.1">
    <property type="nucleotide sequence ID" value="NZ_PVTF01000005.1"/>
</dbReference>
<dbReference type="Proteomes" id="UP000239494">
    <property type="component" value="Unassembled WGS sequence"/>
</dbReference>